<dbReference type="AlphaFoldDB" id="A0A834VJA2"/>
<dbReference type="Proteomes" id="UP000070412">
    <property type="component" value="Unassembled WGS sequence"/>
</dbReference>
<feature type="compositionally biased region" description="Basic and acidic residues" evidence="1">
    <location>
        <begin position="39"/>
        <end position="48"/>
    </location>
</feature>
<gene>
    <name evidence="2" type="ORF">SSS_792</name>
</gene>
<proteinExistence type="predicted"/>
<dbReference type="EnsemblMetazoa" id="SSS_792s_mrna">
    <property type="protein sequence ID" value="KAF7496303.1"/>
    <property type="gene ID" value="SSS_792"/>
</dbReference>
<name>A0A834VJA2_SARSC</name>
<accession>A0A834VJA2</accession>
<evidence type="ECO:0000313" key="4">
    <source>
        <dbReference type="Proteomes" id="UP000070412"/>
    </source>
</evidence>
<reference evidence="3" key="3">
    <citation type="submission" date="2022-06" db="UniProtKB">
        <authorList>
            <consortium name="EnsemblMetazoa"/>
        </authorList>
    </citation>
    <scope>IDENTIFICATION</scope>
</reference>
<evidence type="ECO:0008006" key="5">
    <source>
        <dbReference type="Google" id="ProtNLM"/>
    </source>
</evidence>
<dbReference type="OrthoDB" id="5917212at2759"/>
<keyword evidence="4" id="KW-1185">Reference proteome</keyword>
<reference evidence="4" key="1">
    <citation type="journal article" date="2020" name="PLoS Negl. Trop. Dis.">
        <title>High-quality nuclear genome for Sarcoptes scabiei-A critical resource for a neglected parasite.</title>
        <authorList>
            <person name="Korhonen P.K."/>
            <person name="Gasser R.B."/>
            <person name="Ma G."/>
            <person name="Wang T."/>
            <person name="Stroehlein A.J."/>
            <person name="Young N.D."/>
            <person name="Ang C.S."/>
            <person name="Fernando D.D."/>
            <person name="Lu H.C."/>
            <person name="Taylor S."/>
            <person name="Reynolds S.L."/>
            <person name="Mofiz E."/>
            <person name="Najaraj S.H."/>
            <person name="Gowda H."/>
            <person name="Madugundu A."/>
            <person name="Renuse S."/>
            <person name="Holt D."/>
            <person name="Pandey A."/>
            <person name="Papenfuss A.T."/>
            <person name="Fischer K."/>
        </authorList>
    </citation>
    <scope>NUCLEOTIDE SEQUENCE [LARGE SCALE GENOMIC DNA]</scope>
</reference>
<protein>
    <recommendedName>
        <fullName evidence="5">Aftiphilin clathrin-binding box domain-containing protein</fullName>
    </recommendedName>
</protein>
<evidence type="ECO:0000256" key="1">
    <source>
        <dbReference type="SAM" id="MobiDB-lite"/>
    </source>
</evidence>
<evidence type="ECO:0000313" key="3">
    <source>
        <dbReference type="EnsemblMetazoa" id="KAF7496303.1"/>
    </source>
</evidence>
<organism evidence="2">
    <name type="scientific">Sarcoptes scabiei</name>
    <name type="common">Itch mite</name>
    <name type="synonym">Acarus scabiei</name>
    <dbReference type="NCBI Taxonomy" id="52283"/>
    <lineage>
        <taxon>Eukaryota</taxon>
        <taxon>Metazoa</taxon>
        <taxon>Ecdysozoa</taxon>
        <taxon>Arthropoda</taxon>
        <taxon>Chelicerata</taxon>
        <taxon>Arachnida</taxon>
        <taxon>Acari</taxon>
        <taxon>Acariformes</taxon>
        <taxon>Sarcoptiformes</taxon>
        <taxon>Astigmata</taxon>
        <taxon>Psoroptidia</taxon>
        <taxon>Sarcoptoidea</taxon>
        <taxon>Sarcoptidae</taxon>
        <taxon>Sarcoptinae</taxon>
        <taxon>Sarcoptes</taxon>
    </lineage>
</organism>
<reference evidence="2" key="2">
    <citation type="submission" date="2020-01" db="EMBL/GenBank/DDBJ databases">
        <authorList>
            <person name="Korhonen P.K.K."/>
            <person name="Guangxu M.G."/>
            <person name="Wang T.W."/>
            <person name="Stroehlein A.J.S."/>
            <person name="Young N.D."/>
            <person name="Ang C.-S.A."/>
            <person name="Fernando D.W.F."/>
            <person name="Lu H.L."/>
            <person name="Taylor S.T."/>
            <person name="Ehtesham M.E.M."/>
            <person name="Najaraj S.H.N."/>
            <person name="Harsha G.H.G."/>
            <person name="Madugundu A.M."/>
            <person name="Renuse S.R."/>
            <person name="Holt D.H."/>
            <person name="Pandey A.P."/>
            <person name="Papenfuss A.P."/>
            <person name="Gasser R.B.G."/>
            <person name="Fischer K.F."/>
        </authorList>
    </citation>
    <scope>NUCLEOTIDE SEQUENCE</scope>
    <source>
        <strain evidence="2">SSS_KF_BRIS2020</strain>
    </source>
</reference>
<evidence type="ECO:0000313" key="2">
    <source>
        <dbReference type="EMBL" id="KAF7496303.1"/>
    </source>
</evidence>
<sequence length="399" mass="45684">MSQNDSESSCIDDFIHTRLPETNQISINLNQDESISNENESKESLNLKEDDFDEFQAFVATDYKLIESSLENGSHHEQSDFHEDFADFTSFNDESGTIRSEAQSEPHSEFVPSISEKEEEEFENFADFQTSNFQENNTMRSFVFANENCKNLFRKAFSITDYALDNKLISCNLFECKKAENFWANLQQINLKENCIIDRWKKSSSFKHLIEALKIDSRNVISPDVLLKPSQSTSDNDFPLRISTLENYTNGQASTNIENHSEFKPAEIFSNISYPSEKHPIASNCSSQDLDFFESKYINSKDMDSKKIKDDLIAELDEFLMINDESSRSNPNEKIEENIILKTINNIKTVDKLVKRAETQVLSAEALQILSELPNLSMVRAKTLLLPDFSHSSTANKLL</sequence>
<dbReference type="EMBL" id="WVUK01000012">
    <property type="protein sequence ID" value="KAF7496303.1"/>
    <property type="molecule type" value="Genomic_DNA"/>
</dbReference>
<feature type="region of interest" description="Disordered" evidence="1">
    <location>
        <begin position="28"/>
        <end position="48"/>
    </location>
</feature>